<dbReference type="EMBL" id="UINC01208377">
    <property type="protein sequence ID" value="SVE30886.1"/>
    <property type="molecule type" value="Genomic_DNA"/>
</dbReference>
<organism evidence="1">
    <name type="scientific">marine metagenome</name>
    <dbReference type="NCBI Taxonomy" id="408172"/>
    <lineage>
        <taxon>unclassified sequences</taxon>
        <taxon>metagenomes</taxon>
        <taxon>ecological metagenomes</taxon>
    </lineage>
</organism>
<sequence length="23" mass="2328">VVVVKVNGYTIEPGANLAGADLK</sequence>
<dbReference type="AlphaFoldDB" id="A0A383CER0"/>
<feature type="non-terminal residue" evidence="1">
    <location>
        <position position="23"/>
    </location>
</feature>
<proteinExistence type="predicted"/>
<name>A0A383CER0_9ZZZZ</name>
<gene>
    <name evidence="1" type="ORF">METZ01_LOCUS483740</name>
</gene>
<reference evidence="1" key="1">
    <citation type="submission" date="2018-05" db="EMBL/GenBank/DDBJ databases">
        <authorList>
            <person name="Lanie J.A."/>
            <person name="Ng W.-L."/>
            <person name="Kazmierczak K.M."/>
            <person name="Andrzejewski T.M."/>
            <person name="Davidsen T.M."/>
            <person name="Wayne K.J."/>
            <person name="Tettelin H."/>
            <person name="Glass J.I."/>
            <person name="Rusch D."/>
            <person name="Podicherti R."/>
            <person name="Tsui H.-C.T."/>
            <person name="Winkler M.E."/>
        </authorList>
    </citation>
    <scope>NUCLEOTIDE SEQUENCE</scope>
</reference>
<feature type="non-terminal residue" evidence="1">
    <location>
        <position position="1"/>
    </location>
</feature>
<protein>
    <submittedName>
        <fullName evidence="1">Uncharacterized protein</fullName>
    </submittedName>
</protein>
<evidence type="ECO:0000313" key="1">
    <source>
        <dbReference type="EMBL" id="SVE30886.1"/>
    </source>
</evidence>
<accession>A0A383CER0</accession>